<feature type="region of interest" description="Disordered" evidence="1">
    <location>
        <begin position="23"/>
        <end position="45"/>
    </location>
</feature>
<evidence type="ECO:0000256" key="1">
    <source>
        <dbReference type="SAM" id="MobiDB-lite"/>
    </source>
</evidence>
<accession>A0ABM3HY78</accession>
<dbReference type="Proteomes" id="UP000827889">
    <property type="component" value="Chromosome 9"/>
</dbReference>
<keyword evidence="3" id="KW-1185">Reference proteome</keyword>
<evidence type="ECO:0000313" key="3">
    <source>
        <dbReference type="Proteomes" id="UP000827889"/>
    </source>
</evidence>
<gene>
    <name evidence="4" type="primary">LOC115739649</name>
</gene>
<dbReference type="PANTHER" id="PTHR47872:SF3">
    <property type="entry name" value="NUCLEAR RNA EXPORT FACTOR SDE5 ISOFORM X1"/>
    <property type="match status" value="1"/>
</dbReference>
<proteinExistence type="predicted"/>
<feature type="region of interest" description="Disordered" evidence="1">
    <location>
        <begin position="275"/>
        <end position="305"/>
    </location>
</feature>
<dbReference type="PANTHER" id="PTHR47872">
    <property type="entry name" value="NUCLEAR RNA EXPORT FACTOR SDE5-RELATED"/>
    <property type="match status" value="1"/>
</dbReference>
<dbReference type="InterPro" id="IPR013899">
    <property type="entry name" value="DUF1771"/>
</dbReference>
<feature type="compositionally biased region" description="Basic and acidic residues" evidence="1">
    <location>
        <begin position="290"/>
        <end position="305"/>
    </location>
</feature>
<dbReference type="SMART" id="SM01162">
    <property type="entry name" value="DUF1771"/>
    <property type="match status" value="1"/>
</dbReference>
<organism evidence="3 4">
    <name type="scientific">Rhodamnia argentea</name>
    <dbReference type="NCBI Taxonomy" id="178133"/>
    <lineage>
        <taxon>Eukaryota</taxon>
        <taxon>Viridiplantae</taxon>
        <taxon>Streptophyta</taxon>
        <taxon>Embryophyta</taxon>
        <taxon>Tracheophyta</taxon>
        <taxon>Spermatophyta</taxon>
        <taxon>Magnoliopsida</taxon>
        <taxon>eudicotyledons</taxon>
        <taxon>Gunneridae</taxon>
        <taxon>Pentapetalae</taxon>
        <taxon>rosids</taxon>
        <taxon>malvids</taxon>
        <taxon>Myrtales</taxon>
        <taxon>Myrtaceae</taxon>
        <taxon>Myrtoideae</taxon>
        <taxon>Myrteae</taxon>
        <taxon>Australasian group</taxon>
        <taxon>Rhodamnia</taxon>
    </lineage>
</organism>
<name>A0ABM3HY78_9MYRT</name>
<protein>
    <submittedName>
        <fullName evidence="4">Nuclear RNA export factor SDE5 isoform X1</fullName>
    </submittedName>
</protein>
<dbReference type="RefSeq" id="XP_048141548.1">
    <property type="nucleotide sequence ID" value="XM_048285591.1"/>
</dbReference>
<dbReference type="GeneID" id="115739649"/>
<sequence>MRGNHSRYADTIDHLSGSDVNEGSFSSSSIDNIPPKPFQAGANSRSSKLKCCPASMGSVSSFRGKEDVKAKLCSFETAKPLKLDAKLLSISDSYPDIQSNPIMEMQKDMEDFLFKMLEDGFQLDRDLIGEVLDCHACYPFIYWSSCSKFRGICGYDVKKSFEKLIEFSAIASKERSNLDGESSKKVGQIHRDIFPPSETLWQQKMFRDTNYAGGERSRSSQPKSAELTRQEIEKQNQEKEILATLFCAYKINDDEPPLTTGRRRSFLGNTRRRSRAFGNVVIPPPGDLSPEDKVRGTDSDRENNDHDMEDAYEVLRKAVLEHRRIMREYYGAAVEAYANGDRALAERLLEQGHFHKGKAREADEESNEKIYETRGRNADADDEFLLDLRQQDPQEAVILLKSHLLSLPGIYSCLKVAVKSYSGVDTFKGACRRRILKLLENESIEWTQEGTTGNVSIALDKIQRERLSFYKKKPGSKFPC</sequence>
<evidence type="ECO:0000313" key="4">
    <source>
        <dbReference type="RefSeq" id="XP_048141548.1"/>
    </source>
</evidence>
<dbReference type="Pfam" id="PF08590">
    <property type="entry name" value="DUF1771"/>
    <property type="match status" value="1"/>
</dbReference>
<evidence type="ECO:0000259" key="2">
    <source>
        <dbReference type="SMART" id="SM01162"/>
    </source>
</evidence>
<reference evidence="4" key="1">
    <citation type="submission" date="2025-08" db="UniProtKB">
        <authorList>
            <consortium name="RefSeq"/>
        </authorList>
    </citation>
    <scope>IDENTIFICATION</scope>
    <source>
        <tissue evidence="4">Leaf</tissue>
    </source>
</reference>
<feature type="domain" description="DUF1771" evidence="2">
    <location>
        <begin position="311"/>
        <end position="376"/>
    </location>
</feature>